<dbReference type="InterPro" id="IPR027385">
    <property type="entry name" value="Beta-barrel_OMP"/>
</dbReference>
<dbReference type="AlphaFoldDB" id="A0A418PRE5"/>
<keyword evidence="1 2" id="KW-0732">Signal</keyword>
<accession>A0A418PRE5</accession>
<organism evidence="4 5">
    <name type="scientific">Algoriphagus lacus</name>
    <dbReference type="NCBI Taxonomy" id="2056311"/>
    <lineage>
        <taxon>Bacteria</taxon>
        <taxon>Pseudomonadati</taxon>
        <taxon>Bacteroidota</taxon>
        <taxon>Cytophagia</taxon>
        <taxon>Cytophagales</taxon>
        <taxon>Cyclobacteriaceae</taxon>
        <taxon>Algoriphagus</taxon>
    </lineage>
</organism>
<keyword evidence="5" id="KW-1185">Reference proteome</keyword>
<gene>
    <name evidence="4" type="ORF">D0X99_12085</name>
</gene>
<dbReference type="Pfam" id="PF13505">
    <property type="entry name" value="OMP_b-brl"/>
    <property type="match status" value="1"/>
</dbReference>
<feature type="chain" id="PRO_5019446206" evidence="2">
    <location>
        <begin position="22"/>
        <end position="198"/>
    </location>
</feature>
<name>A0A418PRE5_9BACT</name>
<evidence type="ECO:0000256" key="1">
    <source>
        <dbReference type="ARBA" id="ARBA00022729"/>
    </source>
</evidence>
<dbReference type="InterPro" id="IPR011250">
    <property type="entry name" value="OMP/PagP_B-barrel"/>
</dbReference>
<proteinExistence type="predicted"/>
<dbReference type="Gene3D" id="2.40.160.20">
    <property type="match status" value="1"/>
</dbReference>
<dbReference type="SUPFAM" id="SSF56925">
    <property type="entry name" value="OMPA-like"/>
    <property type="match status" value="1"/>
</dbReference>
<evidence type="ECO:0000313" key="4">
    <source>
        <dbReference type="EMBL" id="RIW15176.1"/>
    </source>
</evidence>
<dbReference type="Proteomes" id="UP000283522">
    <property type="component" value="Unassembled WGS sequence"/>
</dbReference>
<feature type="domain" description="Outer membrane protein beta-barrel" evidence="3">
    <location>
        <begin position="9"/>
        <end position="189"/>
    </location>
</feature>
<reference evidence="4 5" key="1">
    <citation type="submission" date="2018-09" db="EMBL/GenBank/DDBJ databases">
        <authorList>
            <person name="Wang X."/>
            <person name="Du Z."/>
        </authorList>
    </citation>
    <scope>NUCLEOTIDE SEQUENCE [LARGE SCALE GENOMIC DNA]</scope>
    <source>
        <strain evidence="4 5">N3</strain>
    </source>
</reference>
<evidence type="ECO:0000259" key="3">
    <source>
        <dbReference type="Pfam" id="PF13505"/>
    </source>
</evidence>
<dbReference type="OrthoDB" id="1094316at2"/>
<dbReference type="RefSeq" id="WP_119478081.1">
    <property type="nucleotide sequence ID" value="NZ_QXML01000005.1"/>
</dbReference>
<dbReference type="EMBL" id="QXML01000005">
    <property type="protein sequence ID" value="RIW15176.1"/>
    <property type="molecule type" value="Genomic_DNA"/>
</dbReference>
<evidence type="ECO:0000256" key="2">
    <source>
        <dbReference type="SAM" id="SignalP"/>
    </source>
</evidence>
<evidence type="ECO:0000313" key="5">
    <source>
        <dbReference type="Proteomes" id="UP000283522"/>
    </source>
</evidence>
<protein>
    <submittedName>
        <fullName evidence="4">OmpW family protein</fullName>
    </submittedName>
</protein>
<sequence length="198" mass="22228">MKKFLIISAFLVMVLASVANAQSLTTTSYSMGLATGDMGDYTSNFSGRGFTLDYRKMVQPNLGVGFYTGWNVFYDERPYDTYTIDNRTVSGKQYRYVNSFPIMVATDYFIKPGEDFNPYVGLGVGTIYTERATDMGIYRFTQDAWSFAFTPQVGFLYSLSRYAGINFSAKYNLGLAAGDFESTQSYVSFNIGYVFMGN</sequence>
<comment type="caution">
    <text evidence="4">The sequence shown here is derived from an EMBL/GenBank/DDBJ whole genome shotgun (WGS) entry which is preliminary data.</text>
</comment>
<feature type="signal peptide" evidence="2">
    <location>
        <begin position="1"/>
        <end position="21"/>
    </location>
</feature>